<proteinExistence type="inferred from homology"/>
<keyword evidence="12" id="KW-1185">Reference proteome</keyword>
<reference evidence="11" key="1">
    <citation type="submission" date="2016-12" db="EMBL/GenBank/DDBJ databases">
        <title>Discovery of methanogenic haloarchaea.</title>
        <authorList>
            <person name="Sorokin D.Y."/>
            <person name="Makarova K.S."/>
            <person name="Abbas B."/>
            <person name="Ferrer M."/>
            <person name="Golyshin P.N."/>
        </authorList>
    </citation>
    <scope>NUCLEOTIDE SEQUENCE [LARGE SCALE GENOMIC DNA]</scope>
    <source>
        <strain evidence="11">HMET1</strain>
    </source>
</reference>
<comment type="function">
    <text evidence="10">Catalyzes the first step of diphthamide biosynthesis, i.e. the transfer of the 3-amino-3-carboxypropyl group from S-adenosyl-L-methionine (SAM) to the C2 position of the imidazole ring of the target histidine residue in translation elongation factor 2 (EF-2).</text>
</comment>
<dbReference type="PIRSF" id="PIRSF004967">
    <property type="entry name" value="DPH1"/>
    <property type="match status" value="1"/>
</dbReference>
<dbReference type="AlphaFoldDB" id="A0A1Q6DXY5"/>
<dbReference type="Proteomes" id="UP000185744">
    <property type="component" value="Unassembled WGS sequence"/>
</dbReference>
<dbReference type="Pfam" id="PF01866">
    <property type="entry name" value="Diphthamide_syn"/>
    <property type="match status" value="1"/>
</dbReference>
<dbReference type="Gene3D" id="3.40.50.11840">
    <property type="entry name" value="Diphthamide synthesis DPH1/DPH2 domain 1"/>
    <property type="match status" value="1"/>
</dbReference>
<dbReference type="GO" id="GO:0046872">
    <property type="term" value="F:metal ion binding"/>
    <property type="evidence" value="ECO:0007669"/>
    <property type="project" value="UniProtKB-KW"/>
</dbReference>
<gene>
    <name evidence="11" type="ORF">BTN85_1725</name>
</gene>
<dbReference type="EC" id="2.5.1.108" evidence="3 10"/>
<dbReference type="InterPro" id="IPR016435">
    <property type="entry name" value="DPH1/DPH2"/>
</dbReference>
<evidence type="ECO:0000256" key="2">
    <source>
        <dbReference type="ARBA" id="ARBA00005156"/>
    </source>
</evidence>
<evidence type="ECO:0000256" key="6">
    <source>
        <dbReference type="ARBA" id="ARBA00022723"/>
    </source>
</evidence>
<protein>
    <recommendedName>
        <fullName evidence="3 10">2-(3-amino-3-carboxypropyl)histidine synthase</fullName>
        <ecNumber evidence="3 10">2.5.1.108</ecNumber>
    </recommendedName>
</protein>
<dbReference type="PANTHER" id="PTHR10762">
    <property type="entry name" value="DIPHTHAMIDE BIOSYNTHESIS PROTEIN"/>
    <property type="match status" value="1"/>
</dbReference>
<dbReference type="GO" id="GO:0051539">
    <property type="term" value="F:4 iron, 4 sulfur cluster binding"/>
    <property type="evidence" value="ECO:0007669"/>
    <property type="project" value="UniProtKB-UniRule"/>
</dbReference>
<dbReference type="EMBL" id="MSDW01000001">
    <property type="protein sequence ID" value="OKY79217.1"/>
    <property type="molecule type" value="Genomic_DNA"/>
</dbReference>
<dbReference type="STRING" id="1903181.BTN85_1725"/>
<evidence type="ECO:0000256" key="4">
    <source>
        <dbReference type="ARBA" id="ARBA00022679"/>
    </source>
</evidence>
<dbReference type="InterPro" id="IPR042263">
    <property type="entry name" value="DPH1/DPH2_1"/>
</dbReference>
<name>A0A1Q6DXY5_METT1</name>
<keyword evidence="10" id="KW-0004">4Fe-4S</keyword>
<dbReference type="NCBIfam" id="TIGR03682">
    <property type="entry name" value="arCOG04112"/>
    <property type="match status" value="1"/>
</dbReference>
<comment type="catalytic activity">
    <reaction evidence="9 10">
        <text>L-histidyl-[translation elongation factor 2] + S-adenosyl-L-methionine = 2-[(3S)-amino-3-carboxypropyl]-L-histidyl-[translation elongation factor 2] + S-methyl-5'-thioadenosine + H(+)</text>
        <dbReference type="Rhea" id="RHEA:36783"/>
        <dbReference type="Rhea" id="RHEA-COMP:9748"/>
        <dbReference type="Rhea" id="RHEA-COMP:9749"/>
        <dbReference type="ChEBI" id="CHEBI:15378"/>
        <dbReference type="ChEBI" id="CHEBI:17509"/>
        <dbReference type="ChEBI" id="CHEBI:29979"/>
        <dbReference type="ChEBI" id="CHEBI:59789"/>
        <dbReference type="ChEBI" id="CHEBI:73995"/>
        <dbReference type="EC" id="2.5.1.108"/>
    </reaction>
</comment>
<sequence>MKIQIPYNKIIKDLSEEKDDRLIGLQLPEGLIWRSSEIINKLEDKTDKRFVLSGEPCYGACDIPLDRMKRINVDTIVHIGHSKLLPSNQLNDIKVNYYPIKFSLSNKNLLEDATDKLNGTKIGLVGTIHYIDSLRSIKAFLEKNGFNVVLEEGDYRISELGQILGCNYSAAPEDVEEYLYIGGGRFHPIGLSFSKNKRVVIIDPEKEEVRVTEDYDEFIKKRMLYVEKASNANEVGVILVTKIGQTRYNEALKIKKACREKDIKCTLITLDTISPSKLDRFDLDVFVNTGCPRLTYDDSDRFNQLILTPGEFRVAFLSEDFNDIYFDEIRE</sequence>
<comment type="cofactor">
    <cofactor evidence="1 10">
        <name>[4Fe-4S] cluster</name>
        <dbReference type="ChEBI" id="CHEBI:49883"/>
    </cofactor>
</comment>
<evidence type="ECO:0000256" key="1">
    <source>
        <dbReference type="ARBA" id="ARBA00001966"/>
    </source>
</evidence>
<evidence type="ECO:0000256" key="7">
    <source>
        <dbReference type="ARBA" id="ARBA00023004"/>
    </source>
</evidence>
<dbReference type="InterPro" id="IPR042264">
    <property type="entry name" value="DPH1/DPH2_2"/>
</dbReference>
<evidence type="ECO:0000256" key="10">
    <source>
        <dbReference type="PIRNR" id="PIRNR004967"/>
    </source>
</evidence>
<evidence type="ECO:0000256" key="9">
    <source>
        <dbReference type="ARBA" id="ARBA00048403"/>
    </source>
</evidence>
<keyword evidence="7 10" id="KW-0408">Iron</keyword>
<dbReference type="Gene3D" id="3.40.50.11850">
    <property type="entry name" value="Diphthamide synthesis DPH1/DPH2 domain 2"/>
    <property type="match status" value="1"/>
</dbReference>
<dbReference type="InParanoid" id="A0A1Q6DXY5"/>
<dbReference type="InterPro" id="IPR042265">
    <property type="entry name" value="DPH1/DPH2_3"/>
</dbReference>
<dbReference type="GO" id="GO:0090560">
    <property type="term" value="F:2-(3-amino-3-carboxypropyl)histidine synthase activity"/>
    <property type="evidence" value="ECO:0007669"/>
    <property type="project" value="UniProtKB-UniRule"/>
</dbReference>
<comment type="pathway">
    <text evidence="2 10">Protein modification; peptidyl-diphthamide biosynthesis.</text>
</comment>
<evidence type="ECO:0000256" key="5">
    <source>
        <dbReference type="ARBA" id="ARBA00022691"/>
    </source>
</evidence>
<dbReference type="InterPro" id="IPR022428">
    <property type="entry name" value="Dph2_arc"/>
</dbReference>
<dbReference type="SFLD" id="SFLDS00032">
    <property type="entry name" value="Radical_SAM_3-amino-3-carboxyp"/>
    <property type="match status" value="1"/>
</dbReference>
<dbReference type="NCBIfam" id="TIGR00322">
    <property type="entry name" value="diphth2_R"/>
    <property type="match status" value="1"/>
</dbReference>
<evidence type="ECO:0000256" key="3">
    <source>
        <dbReference type="ARBA" id="ARBA00012221"/>
    </source>
</evidence>
<comment type="caution">
    <text evidence="11">The sequence shown here is derived from an EMBL/GenBank/DDBJ whole genome shotgun (WGS) entry which is preliminary data.</text>
</comment>
<dbReference type="Gene3D" id="3.40.50.11860">
    <property type="entry name" value="Diphthamide synthesis DPH1/DPH2 domain 3"/>
    <property type="match status" value="1"/>
</dbReference>
<keyword evidence="6 10" id="KW-0479">Metal-binding</keyword>
<dbReference type="FunCoup" id="A0A1Q6DXY5">
    <property type="interactions" value="108"/>
</dbReference>
<dbReference type="GO" id="GO:0017183">
    <property type="term" value="P:protein histidyl modification to diphthamide"/>
    <property type="evidence" value="ECO:0007669"/>
    <property type="project" value="UniProtKB-UniRule"/>
</dbReference>
<dbReference type="InterPro" id="IPR035435">
    <property type="entry name" value="DPH1/DPH2_euk_archaea"/>
</dbReference>
<evidence type="ECO:0000256" key="8">
    <source>
        <dbReference type="ARBA" id="ARBA00023014"/>
    </source>
</evidence>
<keyword evidence="5 10" id="KW-0949">S-adenosyl-L-methionine</keyword>
<keyword evidence="8 10" id="KW-0411">Iron-sulfur</keyword>
<dbReference type="UniPathway" id="UPA00559"/>
<evidence type="ECO:0000313" key="11">
    <source>
        <dbReference type="EMBL" id="OKY79217.1"/>
    </source>
</evidence>
<accession>A0A1Q6DXY5</accession>
<dbReference type="PANTHER" id="PTHR10762:SF1">
    <property type="entry name" value="2-(3-AMINO-3-CARBOXYPROPYL)HISTIDINE SYNTHASE SUBUNIT 1"/>
    <property type="match status" value="1"/>
</dbReference>
<keyword evidence="4 10" id="KW-0808">Transferase</keyword>
<comment type="similarity">
    <text evidence="10">Belongs to the DPH1/DPH2 family.</text>
</comment>
<organism evidence="11 12">
    <name type="scientific">Methanohalarchaeum thermophilum</name>
    <dbReference type="NCBI Taxonomy" id="1903181"/>
    <lineage>
        <taxon>Archaea</taxon>
        <taxon>Methanobacteriati</taxon>
        <taxon>Methanobacteriota</taxon>
        <taxon>Methanonatronarchaeia</taxon>
        <taxon>Methanonatronarchaeales</taxon>
        <taxon>Methanonatronarchaeaceae</taxon>
        <taxon>Candidatus Methanohalarchaeum</taxon>
    </lineage>
</organism>
<evidence type="ECO:0000313" key="12">
    <source>
        <dbReference type="Proteomes" id="UP000185744"/>
    </source>
</evidence>